<evidence type="ECO:0000313" key="3">
    <source>
        <dbReference type="EMBL" id="RMZ52496.1"/>
    </source>
</evidence>
<sequence length="1696" mass="178864">NSSAVSLVATGPVLINEILASNTAGLKDSSGKASDWLELRNTGSSTEDLGGYVLSDGENSWTIPSGVSIPAGGYQLIFASGKGSKSGDAEVHASFKIGAQDAALSLSDASGNVVSAVPYPTTPTDVSFGVVGSGQTVQASSGAAAAQYAILASPTPGATNSAARTGSPSAAGTTRDPSPRPDGSSAIAIQTSAFPSQSPIAGVDLVYTINYGKEVVVPMRAQSPGSSVYAGSIPASAAAAGTLVRWHVVVRDEAGNEGRDPAPPETTDPQNFGTIVADTSDSTSLPIFELFCADANAPWSTGPESGGQALTGGKGYVDGCSLWFNGTYYDNVSLRRKGSTSLAWPKPKMRVSAGNQGKVFATSAGYKVKSFSLSANWAEPGENTFTREPLVWKTFQEMGVDYLESYQSHVRFNGAYFGRFIYVEDWTPESLKRNGYDTSDIGSLFKSESGEYSNLRWDLPKDQVPFYWGQDEPKADESALLLELTRGLAGAGSKERENYLFDGLNLPKVINYMAAQTLILNQDRCTKNYFVYRDRPSGQWSMLPWDVESGFGIDRGLGGVPAPDYCILACDQWNSPLYCDRNHVQDLTVSTPWTLILSNYSLGTSSGVSTAGRRLLRSDVVDRQLLQAAAASGGALAEIAPNGAAEVGLKLPLNSTVPANAQDDQTLLGTPPTGANGTYNYMLDAVLSFPRTRSMYMRRLRSLMDEFTNGRLEGLVTSFYEQVKEEATRDNAKWGNPGTPLRGYQSLTTEQLPIRKQQLYNTFGVDGPIPLIPDAQPSSYRLNLGSVSGDAGGYVELVNPNDFAIDLSDAKLSGAAEFTFAKGTTVAAGDSVHVAADVGAFVKAKGGAGLYVVGPFSGSIQGPAASVSVQSAGGDSLGYQLTVSKASGKASAWTFPAGVSVPGNGYLLILADGLDTVSGSEVHAGIKLSGSSQGLSLLDASGASIGSWDLPELADDQAYGVAEGDVQALDGPSGTSRLVYLSQPTPTSANSGAADTGPVVARVTEDPAPRPNGGSAIPISAVVTPQQATVAGATLTYVIGYGSPVSVDMAATGGTYTADIPAAEAAAGQLVRWYVTATDAGGRNTVVPAKDSNGAVQYFGTIVADPTDSASLPILELYSENDRAPFSTGPSSNAIAVPGGKGDVTGCSVWFNGTFYDNVSIRRRGATSLGWPKPKIKIKSENGKVFKLGGLDYEVSAFGLNSNWFEPGANTFTREPLVWEAFNQMGVESLLSFHVHVRFNGKYFGRFSLQEEWSKDALERNGFDTSSSGYGPFWKSNSGIGTNLRFGVTTTDLPVVYELESSKSKQDAAVQALEAFTAGLAGGGPVARSKYLFDAVNLPQVINYLAAQTLILNQDRCTKNFYVYLDASSGQWSMLPWDVESGFGIDRGLGGQPAPDYCTLACEQWNSPLYCDRNHTQDLVISTPYGRISQPVTLGATSGTPASRRRRLSSLQTALGTPRLGRKLLQSLFQDTTVDTGAGQDLDSDYDANLTSGRPASGAIGSYNYLADAVLSLPRTRAMYMRRLRTLMDEFTGGRLAGIVTTLHTQIREEAIRDNAKWGNSGNPDTGYQQLIKEQLPLRKQQLYDVYGPGGDHPFIPGAQAAGAGLTIGQAHTDAGSWLELTNPGAEAVDVSGWALTGDVDFTFRPGTVVDAGDTIVVAADILQFKASYGGQGKYVVGPLPQPLTSSSPSVSLVKA</sequence>
<dbReference type="InterPro" id="IPR001322">
    <property type="entry name" value="Lamin_tail_dom"/>
</dbReference>
<dbReference type="Pfam" id="PF08757">
    <property type="entry name" value="CotH"/>
    <property type="match status" value="2"/>
</dbReference>
<reference evidence="4" key="1">
    <citation type="journal article" date="2018" name="Algal Res.">
        <title>Characterization of plant carbon substrate utilization by Auxenochlorella protothecoides.</title>
        <authorList>
            <person name="Vogler B.W."/>
            <person name="Starkenburg S.R."/>
            <person name="Sudasinghe N."/>
            <person name="Schambach J.Y."/>
            <person name="Rollin J.A."/>
            <person name="Pattathil S."/>
            <person name="Barry A.N."/>
        </authorList>
    </citation>
    <scope>NUCLEOTIDE SEQUENCE [LARGE SCALE GENOMIC DNA]</scope>
    <source>
        <strain evidence="4">UTEX 25</strain>
    </source>
</reference>
<feature type="non-terminal residue" evidence="3">
    <location>
        <position position="1"/>
    </location>
</feature>
<dbReference type="InterPro" id="IPR036415">
    <property type="entry name" value="Lamin_tail_dom_sf"/>
</dbReference>
<dbReference type="InterPro" id="IPR014867">
    <property type="entry name" value="Spore_coat_CotH_CotH2/3/7"/>
</dbReference>
<dbReference type="Proteomes" id="UP000279271">
    <property type="component" value="Unassembled WGS sequence"/>
</dbReference>
<dbReference type="EMBL" id="QOKY01000204">
    <property type="protein sequence ID" value="RMZ52496.1"/>
    <property type="molecule type" value="Genomic_DNA"/>
</dbReference>
<evidence type="ECO:0000313" key="4">
    <source>
        <dbReference type="Proteomes" id="UP000279271"/>
    </source>
</evidence>
<dbReference type="Gene3D" id="2.60.40.1260">
    <property type="entry name" value="Lamin Tail domain"/>
    <property type="match status" value="2"/>
</dbReference>
<proteinExistence type="predicted"/>
<feature type="domain" description="LTD" evidence="2">
    <location>
        <begin position="1593"/>
        <end position="1696"/>
    </location>
</feature>
<dbReference type="PANTHER" id="PTHR40050:SF1">
    <property type="entry name" value="INNER SPORE COAT PROTEIN H"/>
    <property type="match status" value="1"/>
</dbReference>
<dbReference type="Pfam" id="PF00932">
    <property type="entry name" value="LTD"/>
    <property type="match status" value="1"/>
</dbReference>
<feature type="domain" description="LTD" evidence="2">
    <location>
        <begin position="1"/>
        <end position="121"/>
    </location>
</feature>
<feature type="compositionally biased region" description="Polar residues" evidence="1">
    <location>
        <begin position="156"/>
        <end position="176"/>
    </location>
</feature>
<dbReference type="PANTHER" id="PTHR40050">
    <property type="entry name" value="INNER SPORE COAT PROTEIN H"/>
    <property type="match status" value="1"/>
</dbReference>
<protein>
    <recommendedName>
        <fullName evidence="2">LTD domain-containing protein</fullName>
    </recommendedName>
</protein>
<organism evidence="3 4">
    <name type="scientific">Auxenochlorella protothecoides</name>
    <name type="common">Green microalga</name>
    <name type="synonym">Chlorella protothecoides</name>
    <dbReference type="NCBI Taxonomy" id="3075"/>
    <lineage>
        <taxon>Eukaryota</taxon>
        <taxon>Viridiplantae</taxon>
        <taxon>Chlorophyta</taxon>
        <taxon>core chlorophytes</taxon>
        <taxon>Trebouxiophyceae</taxon>
        <taxon>Chlorellales</taxon>
        <taxon>Chlorellaceae</taxon>
        <taxon>Auxenochlorella</taxon>
    </lineage>
</organism>
<evidence type="ECO:0000256" key="1">
    <source>
        <dbReference type="SAM" id="MobiDB-lite"/>
    </source>
</evidence>
<name>A0A3M7KTR6_AUXPR</name>
<dbReference type="PROSITE" id="PS51841">
    <property type="entry name" value="LTD"/>
    <property type="match status" value="2"/>
</dbReference>
<gene>
    <name evidence="3" type="ORF">APUTEX25_003639</name>
</gene>
<dbReference type="SUPFAM" id="SSF74853">
    <property type="entry name" value="Lamin A/C globular tail domain"/>
    <property type="match status" value="2"/>
</dbReference>
<comment type="caution">
    <text evidence="3">The sequence shown here is derived from an EMBL/GenBank/DDBJ whole genome shotgun (WGS) entry which is preliminary data.</text>
</comment>
<accession>A0A3M7KTR6</accession>
<feature type="region of interest" description="Disordered" evidence="1">
    <location>
        <begin position="156"/>
        <end position="186"/>
    </location>
</feature>
<evidence type="ECO:0000259" key="2">
    <source>
        <dbReference type="PROSITE" id="PS51841"/>
    </source>
</evidence>